<dbReference type="Proteomes" id="UP001482620">
    <property type="component" value="Unassembled WGS sequence"/>
</dbReference>
<organism evidence="1 2">
    <name type="scientific">Ilyodon furcidens</name>
    <name type="common">goldbreast splitfin</name>
    <dbReference type="NCBI Taxonomy" id="33524"/>
    <lineage>
        <taxon>Eukaryota</taxon>
        <taxon>Metazoa</taxon>
        <taxon>Chordata</taxon>
        <taxon>Craniata</taxon>
        <taxon>Vertebrata</taxon>
        <taxon>Euteleostomi</taxon>
        <taxon>Actinopterygii</taxon>
        <taxon>Neopterygii</taxon>
        <taxon>Teleostei</taxon>
        <taxon>Neoteleostei</taxon>
        <taxon>Acanthomorphata</taxon>
        <taxon>Ovalentaria</taxon>
        <taxon>Atherinomorphae</taxon>
        <taxon>Cyprinodontiformes</taxon>
        <taxon>Goodeidae</taxon>
        <taxon>Ilyodon</taxon>
    </lineage>
</organism>
<sequence>MAFVCPAITWQRPQFTFSRLAADLYPVSQPHIVADGGGGAAGSVITENCCVGKIKVYEFCYKRADRKGVCGFVKVCIIRLQPCCALAQLGLHLELAVAYQLPTV</sequence>
<accession>A0ABV0VI93</accession>
<reference evidence="1 2" key="1">
    <citation type="submission" date="2021-06" db="EMBL/GenBank/DDBJ databases">
        <authorList>
            <person name="Palmer J.M."/>
        </authorList>
    </citation>
    <scope>NUCLEOTIDE SEQUENCE [LARGE SCALE GENOMIC DNA]</scope>
    <source>
        <strain evidence="2">if_2019</strain>
        <tissue evidence="1">Muscle</tissue>
    </source>
</reference>
<comment type="caution">
    <text evidence="1">The sequence shown here is derived from an EMBL/GenBank/DDBJ whole genome shotgun (WGS) entry which is preliminary data.</text>
</comment>
<proteinExistence type="predicted"/>
<evidence type="ECO:0000313" key="2">
    <source>
        <dbReference type="Proteomes" id="UP001482620"/>
    </source>
</evidence>
<keyword evidence="2" id="KW-1185">Reference proteome</keyword>
<protein>
    <submittedName>
        <fullName evidence="1">Uncharacterized protein</fullName>
    </submittedName>
</protein>
<dbReference type="EMBL" id="JAHRIQ010108462">
    <property type="protein sequence ID" value="MEQ2256965.1"/>
    <property type="molecule type" value="Genomic_DNA"/>
</dbReference>
<evidence type="ECO:0000313" key="1">
    <source>
        <dbReference type="EMBL" id="MEQ2256965.1"/>
    </source>
</evidence>
<name>A0ABV0VI93_9TELE</name>
<gene>
    <name evidence="1" type="ORF">ILYODFUR_029464</name>
</gene>